<evidence type="ECO:0000256" key="2">
    <source>
        <dbReference type="ARBA" id="ARBA00022989"/>
    </source>
</evidence>
<dbReference type="CDD" id="cd17324">
    <property type="entry name" value="MFS_NepI_like"/>
    <property type="match status" value="1"/>
</dbReference>
<feature type="transmembrane region" description="Helical" evidence="4">
    <location>
        <begin position="357"/>
        <end position="377"/>
    </location>
</feature>
<evidence type="ECO:0000256" key="1">
    <source>
        <dbReference type="ARBA" id="ARBA00022692"/>
    </source>
</evidence>
<gene>
    <name evidence="6" type="ORF">LIN78_00600</name>
</gene>
<accession>A0ABS8D1I6</accession>
<keyword evidence="2 4" id="KW-1133">Transmembrane helix</keyword>
<comment type="caution">
    <text evidence="6">The sequence shown here is derived from an EMBL/GenBank/DDBJ whole genome shotgun (WGS) entry which is preliminary data.</text>
</comment>
<dbReference type="SUPFAM" id="SSF103473">
    <property type="entry name" value="MFS general substrate transporter"/>
    <property type="match status" value="1"/>
</dbReference>
<evidence type="ECO:0000313" key="6">
    <source>
        <dbReference type="EMBL" id="MCB6182055.1"/>
    </source>
</evidence>
<dbReference type="PROSITE" id="PS50850">
    <property type="entry name" value="MFS"/>
    <property type="match status" value="1"/>
</dbReference>
<keyword evidence="1 4" id="KW-0812">Transmembrane</keyword>
<evidence type="ECO:0000313" key="7">
    <source>
        <dbReference type="Proteomes" id="UP001165395"/>
    </source>
</evidence>
<feature type="domain" description="Major facilitator superfamily (MFS) profile" evidence="5">
    <location>
        <begin position="22"/>
        <end position="405"/>
    </location>
</feature>
<dbReference type="InterPro" id="IPR036259">
    <property type="entry name" value="MFS_trans_sf"/>
</dbReference>
<organism evidence="6 7">
    <name type="scientific">Leeia speluncae</name>
    <dbReference type="NCBI Taxonomy" id="2884804"/>
    <lineage>
        <taxon>Bacteria</taxon>
        <taxon>Pseudomonadati</taxon>
        <taxon>Pseudomonadota</taxon>
        <taxon>Betaproteobacteria</taxon>
        <taxon>Neisseriales</taxon>
        <taxon>Leeiaceae</taxon>
        <taxon>Leeia</taxon>
    </lineage>
</organism>
<feature type="transmembrane region" description="Helical" evidence="4">
    <location>
        <begin position="92"/>
        <end position="110"/>
    </location>
</feature>
<keyword evidence="7" id="KW-1185">Reference proteome</keyword>
<evidence type="ECO:0000256" key="4">
    <source>
        <dbReference type="SAM" id="Phobius"/>
    </source>
</evidence>
<protein>
    <submittedName>
        <fullName evidence="6">MFS transporter</fullName>
    </submittedName>
</protein>
<feature type="transmembrane region" description="Helical" evidence="4">
    <location>
        <begin position="317"/>
        <end position="336"/>
    </location>
</feature>
<sequence length="405" mass="42002">MSEPQSLAATPPTGIKIDLDISRALVLLMAISVGLAVASIYYSQPMLGALASQMQVSESGIGWVPTITQIGYALGILLLAPLGDRFDRKQIILLKGVLLALALFAFGAGMQLSHLLLASFVIGMAATMAQDIVPAAATLAPEAKKGQVVGTVMTGLLLGILLSRVVSGFIADYLGWRYVFIAAGVAMSLVVVAIAKGLPSFKPTSQLSYAKLLMSLLHLLKQYPSLSAAALTQGLLSAGFSGFWSTLAVMLHGAPFHFGSAIAGAFGLAGAAGALAAPIAGKLADRSGPQKVTEVGAILTAISFIFMMGSVFVSPAIALWILVIGAVGFDMGVQVTMIGHQSIVYRLDARARSRLNAVLLTGMFIGMSAGAAIGAYLLGHFGWLAVTIFGAICGGLAWLVRLRQR</sequence>
<feature type="transmembrane region" description="Helical" evidence="4">
    <location>
        <begin position="383"/>
        <end position="400"/>
    </location>
</feature>
<proteinExistence type="predicted"/>
<feature type="transmembrane region" description="Helical" evidence="4">
    <location>
        <begin position="62"/>
        <end position="80"/>
    </location>
</feature>
<feature type="transmembrane region" description="Helical" evidence="4">
    <location>
        <begin position="176"/>
        <end position="195"/>
    </location>
</feature>
<feature type="transmembrane region" description="Helical" evidence="4">
    <location>
        <begin position="21"/>
        <end position="42"/>
    </location>
</feature>
<evidence type="ECO:0000256" key="3">
    <source>
        <dbReference type="ARBA" id="ARBA00023136"/>
    </source>
</evidence>
<reference evidence="6" key="1">
    <citation type="submission" date="2021-10" db="EMBL/GenBank/DDBJ databases">
        <title>The complete genome sequence of Leeia sp. TBRC 13508.</title>
        <authorList>
            <person name="Charoenyingcharoen P."/>
            <person name="Yukphan P."/>
        </authorList>
    </citation>
    <scope>NUCLEOTIDE SEQUENCE</scope>
    <source>
        <strain evidence="6">TBRC 13508</strain>
    </source>
</reference>
<feature type="transmembrane region" description="Helical" evidence="4">
    <location>
        <begin position="256"/>
        <end position="280"/>
    </location>
</feature>
<dbReference type="EMBL" id="JAJBZT010000001">
    <property type="protein sequence ID" value="MCB6182055.1"/>
    <property type="molecule type" value="Genomic_DNA"/>
</dbReference>
<dbReference type="Pfam" id="PF07690">
    <property type="entry name" value="MFS_1"/>
    <property type="match status" value="1"/>
</dbReference>
<feature type="transmembrane region" description="Helical" evidence="4">
    <location>
        <begin position="223"/>
        <end position="244"/>
    </location>
</feature>
<feature type="transmembrane region" description="Helical" evidence="4">
    <location>
        <begin position="148"/>
        <end position="170"/>
    </location>
</feature>
<dbReference type="InterPro" id="IPR011701">
    <property type="entry name" value="MFS"/>
</dbReference>
<evidence type="ECO:0000259" key="5">
    <source>
        <dbReference type="PROSITE" id="PS50850"/>
    </source>
</evidence>
<dbReference type="RefSeq" id="WP_227177452.1">
    <property type="nucleotide sequence ID" value="NZ_JAJBZT010000001.1"/>
</dbReference>
<dbReference type="Gene3D" id="1.20.1250.20">
    <property type="entry name" value="MFS general substrate transporter like domains"/>
    <property type="match status" value="1"/>
</dbReference>
<name>A0ABS8D1I6_9NEIS</name>
<dbReference type="InterPro" id="IPR020846">
    <property type="entry name" value="MFS_dom"/>
</dbReference>
<dbReference type="PANTHER" id="PTHR42910:SF1">
    <property type="entry name" value="MAJOR FACILITATOR SUPERFAMILY (MFS) PROFILE DOMAIN-CONTAINING PROTEIN"/>
    <property type="match status" value="1"/>
</dbReference>
<keyword evidence="3 4" id="KW-0472">Membrane</keyword>
<dbReference type="Proteomes" id="UP001165395">
    <property type="component" value="Unassembled WGS sequence"/>
</dbReference>
<dbReference type="PANTHER" id="PTHR42910">
    <property type="entry name" value="TRANSPORTER SCO4007-RELATED"/>
    <property type="match status" value="1"/>
</dbReference>